<dbReference type="Proteomes" id="UP000233766">
    <property type="component" value="Unassembled WGS sequence"/>
</dbReference>
<evidence type="ECO:0000256" key="1">
    <source>
        <dbReference type="ARBA" id="ARBA00022801"/>
    </source>
</evidence>
<dbReference type="RefSeq" id="WP_101467124.1">
    <property type="nucleotide sequence ID" value="NZ_PJMW01000002.1"/>
</dbReference>
<dbReference type="InterPro" id="IPR050300">
    <property type="entry name" value="GDXG_lipolytic_enzyme"/>
</dbReference>
<keyword evidence="4" id="KW-1185">Reference proteome</keyword>
<dbReference type="Gene3D" id="3.40.50.1820">
    <property type="entry name" value="alpha/beta hydrolase"/>
    <property type="match status" value="1"/>
</dbReference>
<evidence type="ECO:0000313" key="4">
    <source>
        <dbReference type="Proteomes" id="UP000233766"/>
    </source>
</evidence>
<accession>A0A2N3VIF4</accession>
<dbReference type="GO" id="GO:0016787">
    <property type="term" value="F:hydrolase activity"/>
    <property type="evidence" value="ECO:0007669"/>
    <property type="project" value="UniProtKB-KW"/>
</dbReference>
<dbReference type="EMBL" id="PJMW01000002">
    <property type="protein sequence ID" value="PKV81390.1"/>
    <property type="molecule type" value="Genomic_DNA"/>
</dbReference>
<dbReference type="PANTHER" id="PTHR48081">
    <property type="entry name" value="AB HYDROLASE SUPERFAMILY PROTEIN C4A8.06C"/>
    <property type="match status" value="1"/>
</dbReference>
<name>A0A2N3VIF4_9NOCA</name>
<dbReference type="InterPro" id="IPR013094">
    <property type="entry name" value="AB_hydrolase_3"/>
</dbReference>
<dbReference type="OrthoDB" id="3181909at2"/>
<dbReference type="SUPFAM" id="SSF53474">
    <property type="entry name" value="alpha/beta-Hydrolases"/>
    <property type="match status" value="1"/>
</dbReference>
<dbReference type="AlphaFoldDB" id="A0A2N3VIF4"/>
<reference evidence="3 4" key="1">
    <citation type="submission" date="2017-12" db="EMBL/GenBank/DDBJ databases">
        <title>Sequencing the genomes of 1000 Actinobacteria strains.</title>
        <authorList>
            <person name="Klenk H.-P."/>
        </authorList>
    </citation>
    <scope>NUCLEOTIDE SEQUENCE [LARGE SCALE GENOMIC DNA]</scope>
    <source>
        <strain evidence="3 4">DSM 44489</strain>
    </source>
</reference>
<evidence type="ECO:0000313" key="3">
    <source>
        <dbReference type="EMBL" id="PKV81390.1"/>
    </source>
</evidence>
<dbReference type="PANTHER" id="PTHR48081:SF8">
    <property type="entry name" value="ALPHA_BETA HYDROLASE FOLD-3 DOMAIN-CONTAINING PROTEIN-RELATED"/>
    <property type="match status" value="1"/>
</dbReference>
<feature type="domain" description="Alpha/beta hydrolase fold-3" evidence="2">
    <location>
        <begin position="87"/>
        <end position="289"/>
    </location>
</feature>
<protein>
    <submittedName>
        <fullName evidence="3">Acetyl esterase</fullName>
    </submittedName>
</protein>
<evidence type="ECO:0000259" key="2">
    <source>
        <dbReference type="Pfam" id="PF07859"/>
    </source>
</evidence>
<gene>
    <name evidence="3" type="ORF">ATK86_5855</name>
</gene>
<organism evidence="3 4">
    <name type="scientific">Nocardia fluminea</name>
    <dbReference type="NCBI Taxonomy" id="134984"/>
    <lineage>
        <taxon>Bacteria</taxon>
        <taxon>Bacillati</taxon>
        <taxon>Actinomycetota</taxon>
        <taxon>Actinomycetes</taxon>
        <taxon>Mycobacteriales</taxon>
        <taxon>Nocardiaceae</taxon>
        <taxon>Nocardia</taxon>
    </lineage>
</organism>
<dbReference type="Pfam" id="PF07859">
    <property type="entry name" value="Abhydrolase_3"/>
    <property type="match status" value="1"/>
</dbReference>
<sequence>MRGRVPVRMRVLAALKGGPDWDSITPAEVVEARTAQEKLRRSAFGTFITGRPDPGALGTDHTLAPAGRTLRVRVHRPVRGGSRLPLIVAFHGGGFISGTPEQDDWLLSHLAAECPAVVASVDYRLAPEHPIPAAVEDARDAVPLLVARAGEWGADGTRLALLGSSAGATLAALTGFGTPELRTQVLINPQLDWTDAVFDYPSFTENANSPTATPANCRAVQRIALPAGFDARQISPMFYDDLAGGAPTLIQSAGLDPLEDQSSAYAARLRRAGVEVTLTRYAEATHGFLSMRGVIPAAGPARAEILDHLRSHLALRSGARR</sequence>
<comment type="caution">
    <text evidence="3">The sequence shown here is derived from an EMBL/GenBank/DDBJ whole genome shotgun (WGS) entry which is preliminary data.</text>
</comment>
<keyword evidence="1" id="KW-0378">Hydrolase</keyword>
<dbReference type="InterPro" id="IPR029058">
    <property type="entry name" value="AB_hydrolase_fold"/>
</dbReference>
<proteinExistence type="predicted"/>